<comment type="caution">
    <text evidence="1">The sequence shown here is derived from an EMBL/GenBank/DDBJ whole genome shotgun (WGS) entry which is preliminary data.</text>
</comment>
<reference evidence="1" key="1">
    <citation type="submission" date="2021-02" db="EMBL/GenBank/DDBJ databases">
        <authorList>
            <person name="Dougan E. K."/>
            <person name="Rhodes N."/>
            <person name="Thang M."/>
            <person name="Chan C."/>
        </authorList>
    </citation>
    <scope>NUCLEOTIDE SEQUENCE</scope>
</reference>
<dbReference type="AlphaFoldDB" id="A0A812L6M2"/>
<accession>A0A812L6M2</accession>
<protein>
    <submittedName>
        <fullName evidence="1">Uncharacterized protein</fullName>
    </submittedName>
</protein>
<evidence type="ECO:0000313" key="1">
    <source>
        <dbReference type="EMBL" id="CAE7241992.1"/>
    </source>
</evidence>
<proteinExistence type="predicted"/>
<sequence>MRAVWLVAAPSEGSCRLFQGKLHQLRAPRLRSFPQAEGACWLAEPLEVRRSFWASQKALLGSQKGFLEGLSGFLEGGASTQHSDGVDSVRVLRACGFKQPEDSEDAFTAKVGACL</sequence>
<organism evidence="1 2">
    <name type="scientific">Symbiodinium natans</name>
    <dbReference type="NCBI Taxonomy" id="878477"/>
    <lineage>
        <taxon>Eukaryota</taxon>
        <taxon>Sar</taxon>
        <taxon>Alveolata</taxon>
        <taxon>Dinophyceae</taxon>
        <taxon>Suessiales</taxon>
        <taxon>Symbiodiniaceae</taxon>
        <taxon>Symbiodinium</taxon>
    </lineage>
</organism>
<dbReference type="EMBL" id="CAJNDS010000957">
    <property type="protein sequence ID" value="CAE7241992.1"/>
    <property type="molecule type" value="Genomic_DNA"/>
</dbReference>
<keyword evidence="2" id="KW-1185">Reference proteome</keyword>
<dbReference type="Proteomes" id="UP000604046">
    <property type="component" value="Unassembled WGS sequence"/>
</dbReference>
<name>A0A812L6M2_9DINO</name>
<evidence type="ECO:0000313" key="2">
    <source>
        <dbReference type="Proteomes" id="UP000604046"/>
    </source>
</evidence>
<gene>
    <name evidence="1" type="ORF">SNAT2548_LOCUS11033</name>
</gene>